<keyword evidence="15" id="KW-0443">Lipid metabolism</keyword>
<evidence type="ECO:0000256" key="17">
    <source>
        <dbReference type="ARBA" id="ARBA00023136"/>
    </source>
</evidence>
<evidence type="ECO:0000256" key="14">
    <source>
        <dbReference type="ARBA" id="ARBA00023033"/>
    </source>
</evidence>
<evidence type="ECO:0000256" key="18">
    <source>
        <dbReference type="ARBA" id="ARBA00023166"/>
    </source>
</evidence>
<evidence type="ECO:0000256" key="7">
    <source>
        <dbReference type="ARBA" id="ARBA00022548"/>
    </source>
</evidence>
<keyword evidence="14" id="KW-0503">Monooxygenase</keyword>
<dbReference type="EMBL" id="JACVVK020000048">
    <property type="protein sequence ID" value="KAK7498799.1"/>
    <property type="molecule type" value="Genomic_DNA"/>
</dbReference>
<evidence type="ECO:0000256" key="6">
    <source>
        <dbReference type="ARBA" id="ARBA00019844"/>
    </source>
</evidence>
<evidence type="ECO:0000256" key="22">
    <source>
        <dbReference type="ARBA" id="ARBA00032666"/>
    </source>
</evidence>
<comment type="cofactor">
    <cofactor evidence="1">
        <name>heme</name>
        <dbReference type="ChEBI" id="CHEBI:30413"/>
    </cofactor>
</comment>
<dbReference type="InterPro" id="IPR036396">
    <property type="entry name" value="Cyt_P450_sf"/>
</dbReference>
<evidence type="ECO:0000256" key="4">
    <source>
        <dbReference type="ARBA" id="ARBA00010617"/>
    </source>
</evidence>
<keyword evidence="16" id="KW-0496">Mitochondrion</keyword>
<keyword evidence="19" id="KW-0753">Steroid metabolism</keyword>
<dbReference type="GO" id="GO:0005743">
    <property type="term" value="C:mitochondrial inner membrane"/>
    <property type="evidence" value="ECO:0007669"/>
    <property type="project" value="UniProtKB-SubCell"/>
</dbReference>
<evidence type="ECO:0000256" key="3">
    <source>
        <dbReference type="ARBA" id="ARBA00005108"/>
    </source>
</evidence>
<evidence type="ECO:0000256" key="23">
    <source>
        <dbReference type="ARBA" id="ARBA00033274"/>
    </source>
</evidence>
<dbReference type="EC" id="1.14.15.6" evidence="5"/>
<evidence type="ECO:0000256" key="12">
    <source>
        <dbReference type="ARBA" id="ARBA00023002"/>
    </source>
</evidence>
<evidence type="ECO:0000256" key="11">
    <source>
        <dbReference type="ARBA" id="ARBA00022946"/>
    </source>
</evidence>
<dbReference type="GO" id="GO:0008203">
    <property type="term" value="P:cholesterol metabolic process"/>
    <property type="evidence" value="ECO:0007669"/>
    <property type="project" value="UniProtKB-KW"/>
</dbReference>
<keyword evidence="7" id="KW-0153">Cholesterol metabolism</keyword>
<dbReference type="Proteomes" id="UP001519460">
    <property type="component" value="Unassembled WGS sequence"/>
</dbReference>
<dbReference type="GO" id="GO:0006694">
    <property type="term" value="P:steroid biosynthetic process"/>
    <property type="evidence" value="ECO:0007669"/>
    <property type="project" value="UniProtKB-KW"/>
</dbReference>
<evidence type="ECO:0000256" key="8">
    <source>
        <dbReference type="ARBA" id="ARBA00022617"/>
    </source>
</evidence>
<evidence type="ECO:0000256" key="16">
    <source>
        <dbReference type="ARBA" id="ARBA00023128"/>
    </source>
</evidence>
<evidence type="ECO:0000256" key="1">
    <source>
        <dbReference type="ARBA" id="ARBA00001971"/>
    </source>
</evidence>
<dbReference type="Pfam" id="PF00067">
    <property type="entry name" value="p450"/>
    <property type="match status" value="1"/>
</dbReference>
<comment type="pathway">
    <text evidence="3">Lipid metabolism; C21-steroid hormone metabolism.</text>
</comment>
<dbReference type="AlphaFoldDB" id="A0ABD0LH38"/>
<evidence type="ECO:0000313" key="25">
    <source>
        <dbReference type="EMBL" id="KAK7498799.1"/>
    </source>
</evidence>
<sequence length="113" mass="13130">MNERRESWISRCLYGLRCSGVAYTRVLGLAWYAQNGFWGEEEISNKITLRRNHRQYGAIFREPFGPAKNVCVADPSIVEEILRSEGQFPNRPPYESWVLYNNLRNKRGGVMTS</sequence>
<dbReference type="GO" id="GO:0008386">
    <property type="term" value="F:cholesterol monooxygenase (side-chain-cleaving) activity"/>
    <property type="evidence" value="ECO:0007669"/>
    <property type="project" value="UniProtKB-EC"/>
</dbReference>
<evidence type="ECO:0000256" key="24">
    <source>
        <dbReference type="ARBA" id="ARBA00033394"/>
    </source>
</evidence>
<dbReference type="GO" id="GO:0046872">
    <property type="term" value="F:metal ion binding"/>
    <property type="evidence" value="ECO:0007669"/>
    <property type="project" value="UniProtKB-KW"/>
</dbReference>
<protein>
    <recommendedName>
        <fullName evidence="6">Cholesterol side-chain cleavage enzyme, mitochondrial</fullName>
        <ecNumber evidence="5">1.14.15.6</ecNumber>
    </recommendedName>
    <alternativeName>
        <fullName evidence="21">CYPXIA1</fullName>
    </alternativeName>
    <alternativeName>
        <fullName evidence="23">Cholesterol desmolase</fullName>
    </alternativeName>
    <alternativeName>
        <fullName evidence="22">Cytochrome P450 11A1</fullName>
    </alternativeName>
    <alternativeName>
        <fullName evidence="24">Cytochrome P450(scc)</fullName>
    </alternativeName>
</protein>
<evidence type="ECO:0000256" key="2">
    <source>
        <dbReference type="ARBA" id="ARBA00004637"/>
    </source>
</evidence>
<evidence type="ECO:0000256" key="15">
    <source>
        <dbReference type="ARBA" id="ARBA00023098"/>
    </source>
</evidence>
<evidence type="ECO:0000256" key="19">
    <source>
        <dbReference type="ARBA" id="ARBA00023221"/>
    </source>
</evidence>
<keyword evidence="26" id="KW-1185">Reference proteome</keyword>
<keyword evidence="9" id="KW-0479">Metal-binding</keyword>
<evidence type="ECO:0000256" key="10">
    <source>
        <dbReference type="ARBA" id="ARBA00022792"/>
    </source>
</evidence>
<comment type="subcellular location">
    <subcellularLocation>
        <location evidence="2">Mitochondrion inner membrane</location>
        <topology evidence="2">Peripheral membrane protein</topology>
    </subcellularLocation>
</comment>
<dbReference type="PANTHER" id="PTHR24279">
    <property type="entry name" value="CYTOCHROME P450"/>
    <property type="match status" value="1"/>
</dbReference>
<evidence type="ECO:0000256" key="9">
    <source>
        <dbReference type="ARBA" id="ARBA00022723"/>
    </source>
</evidence>
<keyword evidence="10" id="KW-0999">Mitochondrion inner membrane</keyword>
<dbReference type="SUPFAM" id="SSF48264">
    <property type="entry name" value="Cytochrome P450"/>
    <property type="match status" value="1"/>
</dbReference>
<keyword evidence="11" id="KW-0809">Transit peptide</keyword>
<comment type="similarity">
    <text evidence="4">Belongs to the cytochrome P450 family.</text>
</comment>
<dbReference type="InterPro" id="IPR001128">
    <property type="entry name" value="Cyt_P450"/>
</dbReference>
<reference evidence="25 26" key="1">
    <citation type="journal article" date="2023" name="Sci. Data">
        <title>Genome assembly of the Korean intertidal mud-creeper Batillaria attramentaria.</title>
        <authorList>
            <person name="Patra A.K."/>
            <person name="Ho P.T."/>
            <person name="Jun S."/>
            <person name="Lee S.J."/>
            <person name="Kim Y."/>
            <person name="Won Y.J."/>
        </authorList>
    </citation>
    <scope>NUCLEOTIDE SEQUENCE [LARGE SCALE GENOMIC DNA]</scope>
    <source>
        <strain evidence="25">Wonlab-2016</strain>
    </source>
</reference>
<evidence type="ECO:0000256" key="5">
    <source>
        <dbReference type="ARBA" id="ARBA00012764"/>
    </source>
</evidence>
<organism evidence="25 26">
    <name type="scientific">Batillaria attramentaria</name>
    <dbReference type="NCBI Taxonomy" id="370345"/>
    <lineage>
        <taxon>Eukaryota</taxon>
        <taxon>Metazoa</taxon>
        <taxon>Spiralia</taxon>
        <taxon>Lophotrochozoa</taxon>
        <taxon>Mollusca</taxon>
        <taxon>Gastropoda</taxon>
        <taxon>Caenogastropoda</taxon>
        <taxon>Sorbeoconcha</taxon>
        <taxon>Cerithioidea</taxon>
        <taxon>Batillariidae</taxon>
        <taxon>Batillaria</taxon>
    </lineage>
</organism>
<evidence type="ECO:0000256" key="20">
    <source>
        <dbReference type="ARBA" id="ARBA00023250"/>
    </source>
</evidence>
<keyword evidence="12" id="KW-0560">Oxidoreductase</keyword>
<evidence type="ECO:0000313" key="26">
    <source>
        <dbReference type="Proteomes" id="UP001519460"/>
    </source>
</evidence>
<keyword evidence="13" id="KW-0408">Iron</keyword>
<evidence type="ECO:0000256" key="21">
    <source>
        <dbReference type="ARBA" id="ARBA00030343"/>
    </source>
</evidence>
<keyword evidence="17" id="KW-0472">Membrane</keyword>
<evidence type="ECO:0000256" key="13">
    <source>
        <dbReference type="ARBA" id="ARBA00023004"/>
    </source>
</evidence>
<name>A0ABD0LH38_9CAEN</name>
<dbReference type="InterPro" id="IPR050479">
    <property type="entry name" value="CYP11_CYP27_families"/>
</dbReference>
<keyword evidence="20" id="KW-0755">Steroidogenesis</keyword>
<comment type="caution">
    <text evidence="25">The sequence shown here is derived from an EMBL/GenBank/DDBJ whole genome shotgun (WGS) entry which is preliminary data.</text>
</comment>
<keyword evidence="8" id="KW-0349">Heme</keyword>
<dbReference type="Gene3D" id="1.10.630.10">
    <property type="entry name" value="Cytochrome P450"/>
    <property type="match status" value="1"/>
</dbReference>
<dbReference type="PANTHER" id="PTHR24279:SF3">
    <property type="entry name" value="CHOLESTEROL SIDE-CHAIN CLEAVAGE ENZYME, MITOCHONDRIAL"/>
    <property type="match status" value="1"/>
</dbReference>
<keyword evidence="18" id="KW-1207">Sterol metabolism</keyword>
<proteinExistence type="inferred from homology"/>
<accession>A0ABD0LH38</accession>
<gene>
    <name evidence="25" type="ORF">BaRGS_00009891</name>
</gene>